<dbReference type="InterPro" id="IPR036869">
    <property type="entry name" value="J_dom_sf"/>
</dbReference>
<keyword evidence="10" id="KW-1185">Reference proteome</keyword>
<dbReference type="RefSeq" id="WP_069957431.1">
    <property type="nucleotide sequence ID" value="NZ_MCGG01000017.1"/>
</dbReference>
<keyword evidence="4 7" id="KW-0472">Membrane</keyword>
<evidence type="ECO:0000313" key="9">
    <source>
        <dbReference type="EMBL" id="OEJ68101.1"/>
    </source>
</evidence>
<dbReference type="EMBL" id="MCGG01000017">
    <property type="protein sequence ID" value="OEJ68101.1"/>
    <property type="molecule type" value="Genomic_DNA"/>
</dbReference>
<dbReference type="Gene3D" id="1.10.287.110">
    <property type="entry name" value="DnaJ domain"/>
    <property type="match status" value="1"/>
</dbReference>
<accession>A0A1E5Q9K9</accession>
<dbReference type="PROSITE" id="PS50076">
    <property type="entry name" value="DNAJ_2"/>
    <property type="match status" value="1"/>
</dbReference>
<organism evidence="9 10">
    <name type="scientific">Magnetovibrio blakemorei</name>
    <dbReference type="NCBI Taxonomy" id="28181"/>
    <lineage>
        <taxon>Bacteria</taxon>
        <taxon>Pseudomonadati</taxon>
        <taxon>Pseudomonadota</taxon>
        <taxon>Alphaproteobacteria</taxon>
        <taxon>Rhodospirillales</taxon>
        <taxon>Magnetovibrionaceae</taxon>
        <taxon>Magnetovibrio</taxon>
    </lineage>
</organism>
<dbReference type="PANTHER" id="PTHR12763:SF28">
    <property type="entry name" value="GEO10507P1-RELATED"/>
    <property type="match status" value="1"/>
</dbReference>
<dbReference type="SMART" id="SM00271">
    <property type="entry name" value="DnaJ"/>
    <property type="match status" value="1"/>
</dbReference>
<dbReference type="PANTHER" id="PTHR12763">
    <property type="match status" value="1"/>
</dbReference>
<evidence type="ECO:0000256" key="7">
    <source>
        <dbReference type="SAM" id="Phobius"/>
    </source>
</evidence>
<dbReference type="SUPFAM" id="SSF46565">
    <property type="entry name" value="Chaperone J-domain"/>
    <property type="match status" value="1"/>
</dbReference>
<dbReference type="OrthoDB" id="9811070at2"/>
<comment type="caution">
    <text evidence="9">The sequence shown here is derived from an EMBL/GenBank/DDBJ whole genome shotgun (WGS) entry which is preliminary data.</text>
</comment>
<comment type="subcellular location">
    <subcellularLocation>
        <location evidence="1">Membrane</location>
        <topology evidence="1">Single-pass membrane protein</topology>
    </subcellularLocation>
</comment>
<dbReference type="Proteomes" id="UP000095347">
    <property type="component" value="Unassembled WGS sequence"/>
</dbReference>
<protein>
    <recommendedName>
        <fullName evidence="8">J domain-containing protein</fullName>
    </recommendedName>
</protein>
<comment type="similarity">
    <text evidence="5">Belongs to the TIM14 family.</text>
</comment>
<feature type="region of interest" description="Disordered" evidence="6">
    <location>
        <begin position="174"/>
        <end position="199"/>
    </location>
</feature>
<evidence type="ECO:0000313" key="10">
    <source>
        <dbReference type="Proteomes" id="UP000095347"/>
    </source>
</evidence>
<keyword evidence="3 7" id="KW-1133">Transmembrane helix</keyword>
<evidence type="ECO:0000256" key="3">
    <source>
        <dbReference type="ARBA" id="ARBA00022989"/>
    </source>
</evidence>
<dbReference type="GO" id="GO:0016020">
    <property type="term" value="C:membrane"/>
    <property type="evidence" value="ECO:0007669"/>
    <property type="project" value="UniProtKB-SubCell"/>
</dbReference>
<evidence type="ECO:0000256" key="6">
    <source>
        <dbReference type="SAM" id="MobiDB-lite"/>
    </source>
</evidence>
<reference evidence="10" key="1">
    <citation type="submission" date="2016-07" db="EMBL/GenBank/DDBJ databases">
        <authorList>
            <person name="Florea S."/>
            <person name="Webb J.S."/>
            <person name="Jaromczyk J."/>
            <person name="Schardl C.L."/>
        </authorList>
    </citation>
    <scope>NUCLEOTIDE SEQUENCE [LARGE SCALE GENOMIC DNA]</scope>
    <source>
        <strain evidence="10">MV-1</strain>
    </source>
</reference>
<evidence type="ECO:0000259" key="8">
    <source>
        <dbReference type="PROSITE" id="PS50076"/>
    </source>
</evidence>
<feature type="domain" description="J" evidence="8">
    <location>
        <begin position="202"/>
        <end position="253"/>
    </location>
</feature>
<sequence length="253" mass="27139">MSWFILGVAVLIAFILLSRWYVTASPKSLVKMLKWVAFALVVLVVVWLAMTGKLWAAVAALPAMGVWFVRMFTGLRTAKAFANIFGLGGGAKGWQTPGSGANPGAGQGSDVRTRFVDLHLDHASGHVSGRVLDGQFAGRALESLSLSELLALYTEAQGDPDSARVLEGYLDRHEPSWRHHSGGGGQEKSSSPSSGGAMSREEAFKVLGLAPDADQATIKTAHRRLMRNLHPDKGGSDYLAQQINRAKDVLMGK</sequence>
<dbReference type="InterPro" id="IPR001623">
    <property type="entry name" value="DnaJ_domain"/>
</dbReference>
<proteinExistence type="inferred from homology"/>
<dbReference type="STRING" id="28181.BEN30_07560"/>
<dbReference type="AlphaFoldDB" id="A0A1E5Q9K9"/>
<gene>
    <name evidence="9" type="ORF">BEN30_07560</name>
</gene>
<keyword evidence="2 7" id="KW-0812">Transmembrane</keyword>
<dbReference type="Pfam" id="PF00226">
    <property type="entry name" value="DnaJ"/>
    <property type="match status" value="1"/>
</dbReference>
<feature type="compositionally biased region" description="Low complexity" evidence="6">
    <location>
        <begin position="187"/>
        <end position="196"/>
    </location>
</feature>
<dbReference type="FunFam" id="1.10.287.110:FF:000001">
    <property type="entry name" value="Import inner membrane translocase subunit tim14"/>
    <property type="match status" value="1"/>
</dbReference>
<evidence type="ECO:0000256" key="4">
    <source>
        <dbReference type="ARBA" id="ARBA00023136"/>
    </source>
</evidence>
<evidence type="ECO:0000256" key="2">
    <source>
        <dbReference type="ARBA" id="ARBA00022692"/>
    </source>
</evidence>
<dbReference type="CDD" id="cd06257">
    <property type="entry name" value="DnaJ"/>
    <property type="match status" value="1"/>
</dbReference>
<feature type="transmembrane region" description="Helical" evidence="7">
    <location>
        <begin position="40"/>
        <end position="69"/>
    </location>
</feature>
<evidence type="ECO:0000256" key="1">
    <source>
        <dbReference type="ARBA" id="ARBA00004167"/>
    </source>
</evidence>
<evidence type="ECO:0000256" key="5">
    <source>
        <dbReference type="ARBA" id="ARBA00038105"/>
    </source>
</evidence>
<name>A0A1E5Q9K9_9PROT</name>